<evidence type="ECO:0000256" key="10">
    <source>
        <dbReference type="ARBA" id="ARBA00022676"/>
    </source>
</evidence>
<keyword evidence="16" id="KW-0046">Antibiotic resistance</keyword>
<evidence type="ECO:0000256" key="13">
    <source>
        <dbReference type="ARBA" id="ARBA00022960"/>
    </source>
</evidence>
<evidence type="ECO:0000256" key="19">
    <source>
        <dbReference type="ARBA" id="ARBA00032454"/>
    </source>
</evidence>
<gene>
    <name evidence="28" type="primary">mrcB</name>
    <name evidence="28" type="ORF">ACFPN2_14200</name>
</gene>
<keyword evidence="29" id="KW-1185">Reference proteome</keyword>
<evidence type="ECO:0000256" key="24">
    <source>
        <dbReference type="SAM" id="Phobius"/>
    </source>
</evidence>
<keyword evidence="7" id="KW-1003">Cell membrane</keyword>
<comment type="caution">
    <text evidence="28">The sequence shown here is derived from an EMBL/GenBank/DDBJ whole genome shotgun (WGS) entry which is preliminary data.</text>
</comment>
<proteinExistence type="inferred from homology"/>
<dbReference type="InterPro" id="IPR036950">
    <property type="entry name" value="PBP_transglycosylase"/>
</dbReference>
<keyword evidence="11 23" id="KW-0808">Transferase</keyword>
<organism evidence="28 29">
    <name type="scientific">Steroidobacter flavus</name>
    <dbReference type="NCBI Taxonomy" id="1842136"/>
    <lineage>
        <taxon>Bacteria</taxon>
        <taxon>Pseudomonadati</taxon>
        <taxon>Pseudomonadota</taxon>
        <taxon>Gammaproteobacteria</taxon>
        <taxon>Steroidobacterales</taxon>
        <taxon>Steroidobacteraceae</taxon>
        <taxon>Steroidobacter</taxon>
    </lineage>
</organism>
<dbReference type="PANTHER" id="PTHR32282">
    <property type="entry name" value="BINDING PROTEIN TRANSPEPTIDASE, PUTATIVE-RELATED"/>
    <property type="match status" value="1"/>
</dbReference>
<keyword evidence="9" id="KW-0645">Protease</keyword>
<keyword evidence="24" id="KW-1133">Transmembrane helix</keyword>
<evidence type="ECO:0000256" key="5">
    <source>
        <dbReference type="ARBA" id="ARBA00007739"/>
    </source>
</evidence>
<dbReference type="InterPro" id="IPR001460">
    <property type="entry name" value="PCN-bd_Tpept"/>
</dbReference>
<protein>
    <recommendedName>
        <fullName evidence="6 22">Penicillin-binding protein 1B</fullName>
        <shortName evidence="23">PBP-1b</shortName>
        <shortName evidence="23">PBP1b</shortName>
    </recommendedName>
    <alternativeName>
        <fullName evidence="19 23">Murein polymerase</fullName>
    </alternativeName>
</protein>
<evidence type="ECO:0000256" key="21">
    <source>
        <dbReference type="ARBA" id="ARBA00049902"/>
    </source>
</evidence>
<evidence type="ECO:0000256" key="7">
    <source>
        <dbReference type="ARBA" id="ARBA00022475"/>
    </source>
</evidence>
<evidence type="ECO:0000256" key="12">
    <source>
        <dbReference type="ARBA" id="ARBA00022801"/>
    </source>
</evidence>
<dbReference type="Pfam" id="PF00912">
    <property type="entry name" value="Transgly"/>
    <property type="match status" value="1"/>
</dbReference>
<keyword evidence="24" id="KW-0812">Transmembrane</keyword>
<comment type="function">
    <text evidence="1 23">Cell wall formation. Synthesis of cross-linked peptidoglycan from the lipid intermediates. The enzyme has a penicillin-insensitive transglycosylase N-terminal domain (formation of linear glycan strands) and a penicillin-sensitive transpeptidase C-terminal domain (cross-linking of the peptide subunits).</text>
</comment>
<dbReference type="InterPro" id="IPR050396">
    <property type="entry name" value="Glycosyltr_51/Transpeptidase"/>
</dbReference>
<comment type="pathway">
    <text evidence="3 23">Cell wall biogenesis; peptidoglycan biosynthesis.</text>
</comment>
<evidence type="ECO:0000256" key="22">
    <source>
        <dbReference type="NCBIfam" id="TIGR02071"/>
    </source>
</evidence>
<sequence>MRALKKYRKQIFAGIALAFGVAAIAFTLWVFTLDRKVTSQFEGRRWTLPAQVYAQPTELYVGLASSADTLEQDLQRLGYQRVDKPQHPGSYSRQGTRIDLINRRFQFPDALQEPQLLTLKTNGNAIEDMRNGRNEEVPIFRLDPLLIGSIFPIHGEDRVVVTPEEVSQLLPSALKVVEDRKFDTHWGVNPTAILRAAFVNLRAGAIEQGGSTLTQQLVKSYFLDNRRTLGRKLEEAMMAMLLEVHFSKQDLMNAYINEIYLGQDGRRAIHGFGLASQFYFGKPLAELQLHEVALLVAIVRGPSYYDPRRHPERARERRDLVLKLMAEHGVIAPDMAKKAAKRPLGIVSSGTQAGGGYYPAFLDLVRRTLRRDYREEDLTEAGLRIFSTLDPTVQTQAEKALTQELDRLDKTRKTKSKVPLEGVVVVTAPQNGEVVAMVGGRQASFAGFNRALDAKRSIGSLVKPVIYLAAIESGSYNAASIIEDGPVSVKLANGQLWEPKNISKEQFYGPVPLVRALAQSMNLATVNLGLSVGLPKVTREFVALGLEKEPPQLPSVLLGSLDVSPLEVAQLYNAFANGGFSTPLRAVRSVLDAEGEPLKSFALEVTPVASPDAIYQVNRMMVEVIQHGSGRGARAVIPPDVVVAGKSGTSSDYRDSWFAGFSGSHLAVVWIGHDDNTSTGLTGSAGSLPVWSRLMANIGTTSWSAPLPEGLEETWIEFPTGLGARPDCGEEPIAIAVPKGTELPMQPSCTTNVFGEIGEKAKEWWRGVTRQ</sequence>
<dbReference type="NCBIfam" id="TIGR02071">
    <property type="entry name" value="PBP_1b"/>
    <property type="match status" value="1"/>
</dbReference>
<comment type="catalytic activity">
    <reaction evidence="20">
        <text>Preferential cleavage: (Ac)2-L-Lys-D-Ala-|-D-Ala. Also transpeptidation of peptidyl-alanyl moieties that are N-acyl substituents of D-alanine.</text>
        <dbReference type="EC" id="3.4.16.4"/>
    </reaction>
</comment>
<keyword evidence="8" id="KW-0121">Carboxypeptidase</keyword>
<comment type="similarity">
    <text evidence="4 23">In the C-terminal section; belongs to the transpeptidase family.</text>
</comment>
<evidence type="ECO:0000256" key="23">
    <source>
        <dbReference type="PIRNR" id="PIRNR002799"/>
    </source>
</evidence>
<evidence type="ECO:0000256" key="17">
    <source>
        <dbReference type="ARBA" id="ARBA00023268"/>
    </source>
</evidence>
<comment type="subcellular location">
    <subcellularLocation>
        <location evidence="2">Cell membrane</location>
    </subcellularLocation>
</comment>
<comment type="catalytic activity">
    <reaction evidence="21">
        <text>[GlcNAc-(1-&gt;4)-Mur2Ac(oyl-L-Ala-gamma-D-Glu-L-Lys-D-Ala-D-Ala)](n)-di-trans,octa-cis-undecaprenyl diphosphate + beta-D-GlcNAc-(1-&gt;4)-Mur2Ac(oyl-L-Ala-gamma-D-Glu-L-Lys-D-Ala-D-Ala)-di-trans,octa-cis-undecaprenyl diphosphate = [GlcNAc-(1-&gt;4)-Mur2Ac(oyl-L-Ala-gamma-D-Glu-L-Lys-D-Ala-D-Ala)](n+1)-di-trans,octa-cis-undecaprenyl diphosphate + di-trans,octa-cis-undecaprenyl diphosphate + H(+)</text>
        <dbReference type="Rhea" id="RHEA:23708"/>
        <dbReference type="Rhea" id="RHEA-COMP:9602"/>
        <dbReference type="Rhea" id="RHEA-COMP:9603"/>
        <dbReference type="ChEBI" id="CHEBI:15378"/>
        <dbReference type="ChEBI" id="CHEBI:58405"/>
        <dbReference type="ChEBI" id="CHEBI:60033"/>
        <dbReference type="ChEBI" id="CHEBI:78435"/>
        <dbReference type="EC" id="2.4.99.28"/>
    </reaction>
</comment>
<evidence type="ECO:0000256" key="15">
    <source>
        <dbReference type="ARBA" id="ARBA00023136"/>
    </source>
</evidence>
<dbReference type="InterPro" id="IPR028166">
    <property type="entry name" value="UB2H"/>
</dbReference>
<feature type="domain" description="Bifunctional transglycosylase second" evidence="27">
    <location>
        <begin position="59"/>
        <end position="142"/>
    </location>
</feature>
<keyword evidence="12" id="KW-0378">Hydrolase</keyword>
<dbReference type="InterPro" id="IPR001264">
    <property type="entry name" value="Glyco_trans_51"/>
</dbReference>
<evidence type="ECO:0000256" key="11">
    <source>
        <dbReference type="ARBA" id="ARBA00022679"/>
    </source>
</evidence>
<dbReference type="PIRSF" id="PIRSF002799">
    <property type="entry name" value="PBP_1b"/>
    <property type="match status" value="1"/>
</dbReference>
<dbReference type="RefSeq" id="WP_380597574.1">
    <property type="nucleotide sequence ID" value="NZ_JBHSDU010000003.1"/>
</dbReference>
<evidence type="ECO:0000256" key="3">
    <source>
        <dbReference type="ARBA" id="ARBA00004752"/>
    </source>
</evidence>
<evidence type="ECO:0000256" key="18">
    <source>
        <dbReference type="ARBA" id="ARBA00023316"/>
    </source>
</evidence>
<evidence type="ECO:0000313" key="28">
    <source>
        <dbReference type="EMBL" id="MFC4310240.1"/>
    </source>
</evidence>
<comment type="similarity">
    <text evidence="5 23">In the N-terminal section; belongs to the glycosyltransferase 51 family.</text>
</comment>
<dbReference type="PANTHER" id="PTHR32282:SF11">
    <property type="entry name" value="PENICILLIN-BINDING PROTEIN 1B"/>
    <property type="match status" value="1"/>
</dbReference>
<dbReference type="InterPro" id="IPR023346">
    <property type="entry name" value="Lysozyme-like_dom_sf"/>
</dbReference>
<dbReference type="InterPro" id="IPR011813">
    <property type="entry name" value="PBP_1b"/>
</dbReference>
<feature type="domain" description="Penicillin-binding protein transpeptidase" evidence="25">
    <location>
        <begin position="422"/>
        <end position="662"/>
    </location>
</feature>
<dbReference type="Pfam" id="PF14814">
    <property type="entry name" value="UB2H"/>
    <property type="match status" value="1"/>
</dbReference>
<evidence type="ECO:0000259" key="26">
    <source>
        <dbReference type="Pfam" id="PF00912"/>
    </source>
</evidence>
<evidence type="ECO:0000313" key="29">
    <source>
        <dbReference type="Proteomes" id="UP001595904"/>
    </source>
</evidence>
<keyword evidence="18 23" id="KW-0961">Cell wall biogenesis/degradation</keyword>
<feature type="transmembrane region" description="Helical" evidence="24">
    <location>
        <begin position="12"/>
        <end position="31"/>
    </location>
</feature>
<evidence type="ECO:0000256" key="1">
    <source>
        <dbReference type="ARBA" id="ARBA00002624"/>
    </source>
</evidence>
<dbReference type="Gene3D" id="1.10.3810.10">
    <property type="entry name" value="Biosynthetic peptidoglycan transglycosylase-like"/>
    <property type="match status" value="1"/>
</dbReference>
<dbReference type="SUPFAM" id="SSF53955">
    <property type="entry name" value="Lysozyme-like"/>
    <property type="match status" value="1"/>
</dbReference>
<keyword evidence="13 23" id="KW-0133">Cell shape</keyword>
<keyword evidence="17" id="KW-0511">Multifunctional enzyme</keyword>
<dbReference type="Gene3D" id="3.30.2060.10">
    <property type="entry name" value="Penicillin-binding protein 1b domain"/>
    <property type="match status" value="1"/>
</dbReference>
<name>A0ABV8SS89_9GAMM</name>
<dbReference type="SUPFAM" id="SSF56601">
    <property type="entry name" value="beta-lactamase/transpeptidase-like"/>
    <property type="match status" value="1"/>
</dbReference>
<keyword evidence="14 23" id="KW-0573">Peptidoglycan synthesis</keyword>
<keyword evidence="10 23" id="KW-0328">Glycosyltransferase</keyword>
<evidence type="ECO:0000256" key="2">
    <source>
        <dbReference type="ARBA" id="ARBA00004236"/>
    </source>
</evidence>
<evidence type="ECO:0000259" key="27">
    <source>
        <dbReference type="Pfam" id="PF14814"/>
    </source>
</evidence>
<accession>A0ABV8SS89</accession>
<evidence type="ECO:0000259" key="25">
    <source>
        <dbReference type="Pfam" id="PF00905"/>
    </source>
</evidence>
<evidence type="ECO:0000256" key="20">
    <source>
        <dbReference type="ARBA" id="ARBA00034000"/>
    </source>
</evidence>
<evidence type="ECO:0000256" key="8">
    <source>
        <dbReference type="ARBA" id="ARBA00022645"/>
    </source>
</evidence>
<evidence type="ECO:0000256" key="6">
    <source>
        <dbReference type="ARBA" id="ARBA00018637"/>
    </source>
</evidence>
<dbReference type="Pfam" id="PF00905">
    <property type="entry name" value="Transpeptidase"/>
    <property type="match status" value="1"/>
</dbReference>
<dbReference type="EMBL" id="JBHSDU010000003">
    <property type="protein sequence ID" value="MFC4310240.1"/>
    <property type="molecule type" value="Genomic_DNA"/>
</dbReference>
<evidence type="ECO:0000256" key="4">
    <source>
        <dbReference type="ARBA" id="ARBA00007090"/>
    </source>
</evidence>
<keyword evidence="15 24" id="KW-0472">Membrane</keyword>
<evidence type="ECO:0000256" key="14">
    <source>
        <dbReference type="ARBA" id="ARBA00022984"/>
    </source>
</evidence>
<evidence type="ECO:0000256" key="9">
    <source>
        <dbReference type="ARBA" id="ARBA00022670"/>
    </source>
</evidence>
<dbReference type="InterPro" id="IPR012338">
    <property type="entry name" value="Beta-lactam/transpept-like"/>
</dbReference>
<reference evidence="29" key="1">
    <citation type="journal article" date="2019" name="Int. J. Syst. Evol. Microbiol.">
        <title>The Global Catalogue of Microorganisms (GCM) 10K type strain sequencing project: providing services to taxonomists for standard genome sequencing and annotation.</title>
        <authorList>
            <consortium name="The Broad Institute Genomics Platform"/>
            <consortium name="The Broad Institute Genome Sequencing Center for Infectious Disease"/>
            <person name="Wu L."/>
            <person name="Ma J."/>
        </authorList>
    </citation>
    <scope>NUCLEOTIDE SEQUENCE [LARGE SCALE GENOMIC DNA]</scope>
    <source>
        <strain evidence="29">CGMCC 1.10759</strain>
    </source>
</reference>
<dbReference type="Proteomes" id="UP001595904">
    <property type="component" value="Unassembled WGS sequence"/>
</dbReference>
<dbReference type="Gene3D" id="3.40.710.10">
    <property type="entry name" value="DD-peptidase/beta-lactamase superfamily"/>
    <property type="match status" value="1"/>
</dbReference>
<feature type="domain" description="Glycosyl transferase family 51" evidence="26">
    <location>
        <begin position="154"/>
        <end position="325"/>
    </location>
</feature>
<evidence type="ECO:0000256" key="16">
    <source>
        <dbReference type="ARBA" id="ARBA00023251"/>
    </source>
</evidence>